<proteinExistence type="predicted"/>
<evidence type="ECO:0000313" key="3">
    <source>
        <dbReference type="Proteomes" id="UP000471640"/>
    </source>
</evidence>
<reference evidence="2 3" key="2">
    <citation type="submission" date="2020-02" db="EMBL/GenBank/DDBJ databases">
        <title>Genome sequences of Thiorhodococcus mannitoliphagus and Thiorhodococcus minor, purple sulfur photosynthetic bacteria in the gammaproteobacterial family, Chromatiaceae.</title>
        <authorList>
            <person name="Aviles F.A."/>
            <person name="Meyer T.E."/>
            <person name="Kyndt J.A."/>
        </authorList>
    </citation>
    <scope>NUCLEOTIDE SEQUENCE [LARGE SCALE GENOMIC DNA]</scope>
    <source>
        <strain evidence="2 3">DSM 18266</strain>
    </source>
</reference>
<evidence type="ECO:0000256" key="1">
    <source>
        <dbReference type="SAM" id="MobiDB-lite"/>
    </source>
</evidence>
<accession>A0A6P1DSP7</accession>
<sequence>MQSVIMVVGLVLSRPDSVRPTRRALKRLRARCRARGRDRCGWLDLALILLGYSMIFGPTSILADPLQLGLDLSAGYDTNPAQSQEGPELAFARYAVTLSRPIPWNESNLGLSIGGWYRDYEAANDSYRLTLGADWQHDLWEGLGLLRLALEGAAYRDALVPADERDEIAVTARVARILNARATLGLTAEARRLAYRNASLPWSGRPGSSRAGASAGRSESAGMGLATRRDDDLFGVGLDLSYDWAPEVATRLSLTAARCDSPVPVQAYWRHGVGLDVETIPRASWRLSLGLSLSRTAYDRAPRRDTRTDDQLGASLALRRDLGEVEGFCALAWLKSDSTVESRSFRQWVSSCGLAWSY</sequence>
<evidence type="ECO:0000313" key="2">
    <source>
        <dbReference type="EMBL" id="NEX19961.1"/>
    </source>
</evidence>
<feature type="region of interest" description="Disordered" evidence="1">
    <location>
        <begin position="203"/>
        <end position="223"/>
    </location>
</feature>
<protein>
    <submittedName>
        <fullName evidence="2">Uncharacterized protein</fullName>
    </submittedName>
</protein>
<dbReference type="Proteomes" id="UP000471640">
    <property type="component" value="Unassembled WGS sequence"/>
</dbReference>
<dbReference type="AlphaFoldDB" id="A0A6P1DSP7"/>
<dbReference type="EMBL" id="JAAIJR010000019">
    <property type="protein sequence ID" value="NEX19961.1"/>
    <property type="molecule type" value="Genomic_DNA"/>
</dbReference>
<dbReference type="RefSeq" id="WP_164652897.1">
    <property type="nucleotide sequence ID" value="NZ_JAAIJR010000019.1"/>
</dbReference>
<gene>
    <name evidence="2" type="ORF">G3480_06480</name>
</gene>
<organism evidence="2 3">
    <name type="scientific">Thiorhodococcus mannitoliphagus</name>
    <dbReference type="NCBI Taxonomy" id="329406"/>
    <lineage>
        <taxon>Bacteria</taxon>
        <taxon>Pseudomonadati</taxon>
        <taxon>Pseudomonadota</taxon>
        <taxon>Gammaproteobacteria</taxon>
        <taxon>Chromatiales</taxon>
        <taxon>Chromatiaceae</taxon>
        <taxon>Thiorhodococcus</taxon>
    </lineage>
</organism>
<comment type="caution">
    <text evidence="2">The sequence shown here is derived from an EMBL/GenBank/DDBJ whole genome shotgun (WGS) entry which is preliminary data.</text>
</comment>
<keyword evidence="3" id="KW-1185">Reference proteome</keyword>
<reference evidence="3" key="1">
    <citation type="journal article" date="2020" name="Microbiol. Resour. Announc.">
        <title>Draft Genome Sequences of Thiorhodococcus mannitoliphagus and Thiorhodococcus minor, Purple Sulfur Photosynthetic Bacteria in the Gammaproteobacterial Family Chromatiaceae.</title>
        <authorList>
            <person name="Aviles F.A."/>
            <person name="Meyer T.E."/>
            <person name="Kyndt J.A."/>
        </authorList>
    </citation>
    <scope>NUCLEOTIDE SEQUENCE [LARGE SCALE GENOMIC DNA]</scope>
    <source>
        <strain evidence="3">DSM 18266</strain>
    </source>
</reference>
<name>A0A6P1DSP7_9GAMM</name>